<accession>A0ABQ9Z1B7</accession>
<evidence type="ECO:0000313" key="2">
    <source>
        <dbReference type="Proteomes" id="UP001234178"/>
    </source>
</evidence>
<comment type="caution">
    <text evidence="1">The sequence shown here is derived from an EMBL/GenBank/DDBJ whole genome shotgun (WGS) entry which is preliminary data.</text>
</comment>
<sequence>MTSVISKFVVVIKKWYHLILRAEFCNQTPPIDKIFEVHMFDHPNSSEFQDTCNFNDFDLLVNLLHCARIHIERNVQKAKKILSTWPSNGYICYMGKRIILKYWITPDMCCIRCPYPRLCRRDLIIGFRRRNDTLYTYAIDV</sequence>
<name>A0ABQ9Z1B7_9CRUS</name>
<dbReference type="EMBL" id="JAOYFB010000002">
    <property type="protein sequence ID" value="KAK4006697.1"/>
    <property type="molecule type" value="Genomic_DNA"/>
</dbReference>
<evidence type="ECO:0000313" key="1">
    <source>
        <dbReference type="EMBL" id="KAK4006697.1"/>
    </source>
</evidence>
<dbReference type="Proteomes" id="UP001234178">
    <property type="component" value="Unassembled WGS sequence"/>
</dbReference>
<gene>
    <name evidence="1" type="ORF">OUZ56_011856</name>
</gene>
<proteinExistence type="predicted"/>
<reference evidence="1 2" key="1">
    <citation type="journal article" date="2023" name="Nucleic Acids Res.">
        <title>The hologenome of Daphnia magna reveals possible DNA methylation and microbiome-mediated evolution of the host genome.</title>
        <authorList>
            <person name="Chaturvedi A."/>
            <person name="Li X."/>
            <person name="Dhandapani V."/>
            <person name="Marshall H."/>
            <person name="Kissane S."/>
            <person name="Cuenca-Cambronero M."/>
            <person name="Asole G."/>
            <person name="Calvet F."/>
            <person name="Ruiz-Romero M."/>
            <person name="Marangio P."/>
            <person name="Guigo R."/>
            <person name="Rago D."/>
            <person name="Mirbahai L."/>
            <person name="Eastwood N."/>
            <person name="Colbourne J.K."/>
            <person name="Zhou J."/>
            <person name="Mallon E."/>
            <person name="Orsini L."/>
        </authorList>
    </citation>
    <scope>NUCLEOTIDE SEQUENCE [LARGE SCALE GENOMIC DNA]</scope>
    <source>
        <strain evidence="1">LRV0_1</strain>
    </source>
</reference>
<organism evidence="1 2">
    <name type="scientific">Daphnia magna</name>
    <dbReference type="NCBI Taxonomy" id="35525"/>
    <lineage>
        <taxon>Eukaryota</taxon>
        <taxon>Metazoa</taxon>
        <taxon>Ecdysozoa</taxon>
        <taxon>Arthropoda</taxon>
        <taxon>Crustacea</taxon>
        <taxon>Branchiopoda</taxon>
        <taxon>Diplostraca</taxon>
        <taxon>Cladocera</taxon>
        <taxon>Anomopoda</taxon>
        <taxon>Daphniidae</taxon>
        <taxon>Daphnia</taxon>
    </lineage>
</organism>
<keyword evidence="2" id="KW-1185">Reference proteome</keyword>
<protein>
    <submittedName>
        <fullName evidence="1">Uncharacterized protein</fullName>
    </submittedName>
</protein>